<name>A0A1S3KC40_LINAN</name>
<proteinExistence type="predicted"/>
<dbReference type="GeneID" id="106180686"/>
<evidence type="ECO:0000313" key="2">
    <source>
        <dbReference type="Proteomes" id="UP000085678"/>
    </source>
</evidence>
<dbReference type="CDD" id="cd04301">
    <property type="entry name" value="NAT_SF"/>
    <property type="match status" value="1"/>
</dbReference>
<sequence length="305" mass="34397">MYHCIKTLVRNVTTATIRHMRPADLAEVTSLTEKESWNLSQEVVRTLYEYCPEGSFIAELQGKVVGAIMGFNMNEEESFGGMWVVSKQHRGQRIGTMLLQRIKEHIGDRNIGIFSVAESVEAHKRFGFTVESWKICHVSGIIATEKIKLAEDCMVHVCAFPSRHVQFDDLFQYDTKIHSVERERFLRVWTQGKSTITLVAIGRTGEIVGYGVIKRDSNDTVVGPIYGETPSVMKTLLVSLISKTTFGENINMSVPVESEILQELLVENKSTLKVLSEETRMFFHHEVKAPLEKIFAIASSEAGHC</sequence>
<reference evidence="3" key="2">
    <citation type="submission" date="2025-08" db="UniProtKB">
        <authorList>
            <consortium name="RefSeq"/>
        </authorList>
    </citation>
    <scope>IDENTIFICATION</scope>
</reference>
<dbReference type="InterPro" id="IPR000182">
    <property type="entry name" value="GNAT_dom"/>
</dbReference>
<dbReference type="Gene3D" id="3.40.630.30">
    <property type="match status" value="1"/>
</dbReference>
<dbReference type="GO" id="GO:0016747">
    <property type="term" value="F:acyltransferase activity, transferring groups other than amino-acyl groups"/>
    <property type="evidence" value="ECO:0007669"/>
    <property type="project" value="InterPro"/>
</dbReference>
<dbReference type="Pfam" id="PF00583">
    <property type="entry name" value="Acetyltransf_1"/>
    <property type="match status" value="1"/>
</dbReference>
<dbReference type="InParanoid" id="A0A1S3KC40"/>
<dbReference type="Proteomes" id="UP000085678">
    <property type="component" value="Unplaced"/>
</dbReference>
<dbReference type="AlphaFoldDB" id="A0A1S3KC40"/>
<evidence type="ECO:0000259" key="1">
    <source>
        <dbReference type="PROSITE" id="PS51186"/>
    </source>
</evidence>
<accession>A0A1S3KC40</accession>
<dbReference type="Gene3D" id="3.40.630.90">
    <property type="match status" value="1"/>
</dbReference>
<reference evidence="3" key="1">
    <citation type="journal article" date="2015" name="Nat. Commun.">
        <title>The Lingula genome provides insights into brachiopod evolution and the origin of phosphate biomineralization.</title>
        <authorList>
            <person name="Luo Y.J."/>
            <person name="Takeuchi T."/>
            <person name="Koyanagi R."/>
            <person name="Yamada L."/>
            <person name="Kanda M."/>
            <person name="Khalturina M."/>
            <person name="Fujie M."/>
            <person name="Yamasaki S.I."/>
            <person name="Endo K."/>
            <person name="Satoh N."/>
        </authorList>
    </citation>
    <scope>NUCLEOTIDE SEQUENCE</scope>
</reference>
<dbReference type="InterPro" id="IPR016181">
    <property type="entry name" value="Acyl_CoA_acyltransferase"/>
</dbReference>
<organism evidence="2 3">
    <name type="scientific">Lingula anatina</name>
    <name type="common">Brachiopod</name>
    <name type="synonym">Lingula unguis</name>
    <dbReference type="NCBI Taxonomy" id="7574"/>
    <lineage>
        <taxon>Eukaryota</taxon>
        <taxon>Metazoa</taxon>
        <taxon>Spiralia</taxon>
        <taxon>Lophotrochozoa</taxon>
        <taxon>Brachiopoda</taxon>
        <taxon>Linguliformea</taxon>
        <taxon>Lingulata</taxon>
        <taxon>Lingulida</taxon>
        <taxon>Linguloidea</taxon>
        <taxon>Lingulidae</taxon>
        <taxon>Lingula</taxon>
    </lineage>
</organism>
<dbReference type="InterPro" id="IPR041496">
    <property type="entry name" value="YitH/HolE_GNAT"/>
</dbReference>
<feature type="domain" description="N-acetyltransferase" evidence="1">
    <location>
        <begin position="15"/>
        <end position="151"/>
    </location>
</feature>
<dbReference type="PROSITE" id="PS51186">
    <property type="entry name" value="GNAT"/>
    <property type="match status" value="1"/>
</dbReference>
<dbReference type="OrthoDB" id="5771378at2759"/>
<keyword evidence="2" id="KW-1185">Reference proteome</keyword>
<dbReference type="PANTHER" id="PTHR47237">
    <property type="entry name" value="SLL0310 PROTEIN"/>
    <property type="match status" value="1"/>
</dbReference>
<protein>
    <submittedName>
        <fullName evidence="3">Uncharacterized protein LOC106180686</fullName>
    </submittedName>
</protein>
<evidence type="ECO:0000313" key="3">
    <source>
        <dbReference type="RefSeq" id="XP_013420200.1"/>
    </source>
</evidence>
<dbReference type="Pfam" id="PF18014">
    <property type="entry name" value="Acetyltransf_18"/>
    <property type="match status" value="1"/>
</dbReference>
<dbReference type="InterPro" id="IPR052729">
    <property type="entry name" value="Acyl/Acetyltrans_Enzymes"/>
</dbReference>
<dbReference type="PANTHER" id="PTHR47237:SF1">
    <property type="entry name" value="SLL0310 PROTEIN"/>
    <property type="match status" value="1"/>
</dbReference>
<gene>
    <name evidence="3" type="primary">LOC106180686</name>
</gene>
<dbReference type="RefSeq" id="XP_013420200.1">
    <property type="nucleotide sequence ID" value="XM_013564746.1"/>
</dbReference>
<dbReference type="SUPFAM" id="SSF55729">
    <property type="entry name" value="Acyl-CoA N-acyltransferases (Nat)"/>
    <property type="match status" value="1"/>
</dbReference>
<dbReference type="KEGG" id="lak:106180686"/>